<dbReference type="Pfam" id="PF14691">
    <property type="entry name" value="Fer4_20"/>
    <property type="match status" value="1"/>
</dbReference>
<evidence type="ECO:0000259" key="1">
    <source>
        <dbReference type="Pfam" id="PF07992"/>
    </source>
</evidence>
<comment type="caution">
    <text evidence="3">The sequence shown here is derived from an EMBL/GenBank/DDBJ whole genome shotgun (WGS) entry which is preliminary data.</text>
</comment>
<dbReference type="Proteomes" id="UP000754750">
    <property type="component" value="Unassembled WGS sequence"/>
</dbReference>
<dbReference type="Gene3D" id="3.50.50.60">
    <property type="entry name" value="FAD/NAD(P)-binding domain"/>
    <property type="match status" value="2"/>
</dbReference>
<dbReference type="PRINTS" id="PR00419">
    <property type="entry name" value="ADXRDTASE"/>
</dbReference>
<dbReference type="AlphaFoldDB" id="A0A928Q4U7"/>
<dbReference type="InterPro" id="IPR023753">
    <property type="entry name" value="FAD/NAD-binding_dom"/>
</dbReference>
<dbReference type="GO" id="GO:0016491">
    <property type="term" value="F:oxidoreductase activity"/>
    <property type="evidence" value="ECO:0007669"/>
    <property type="project" value="InterPro"/>
</dbReference>
<dbReference type="InterPro" id="IPR009051">
    <property type="entry name" value="Helical_ferredxn"/>
</dbReference>
<gene>
    <name evidence="3" type="ORF">E7512_06970</name>
</gene>
<dbReference type="SUPFAM" id="SSF46548">
    <property type="entry name" value="alpha-helical ferredoxin"/>
    <property type="match status" value="1"/>
</dbReference>
<dbReference type="RefSeq" id="WP_326840289.1">
    <property type="nucleotide sequence ID" value="NZ_SVNY01000003.1"/>
</dbReference>
<dbReference type="Pfam" id="PF07992">
    <property type="entry name" value="Pyr_redox_2"/>
    <property type="match status" value="1"/>
</dbReference>
<accession>A0A928Q4U7</accession>
<sequence>MSFLDKSVDYESYTMREAIDEAKRCLRCKVPSCQKGCPISNDIPDFIYQLSKGNLGEAREILARKTNLPAVCGRICPHEKQCVGHCVLNAKGTPIQVGKLEEFIADFDAEMGLIKENLVHKTRGKIAVIGSGPAGLTVAGDLARQGFNVVIYEKENEPGGVLVYGIPEFRLPKEVVRKEIKKIEALGVTFLTNVMIGPDLTVDDMFARNYDAIFIGTGTALARNIDLPGRDKIGILQAIYFLRMVALYNSGDVGKDEIPVRQGDKVVIIGAGNVAMDAARTALRAGAGSVAIVYRKGEEDMPALKAEYNSAVEEGVQFIWHAEPTRFNGGERVSGITLKQGDQSVDVDADVIMLAIGSKPASRIVSTTTGIEVNENGYVVTKEKPYGMTMRKGVFAGGDVVHQPATVVLAMKEAKKVAEGIASYVDAIKLLEL</sequence>
<evidence type="ECO:0000313" key="3">
    <source>
        <dbReference type="EMBL" id="MBE6833310.1"/>
    </source>
</evidence>
<dbReference type="InterPro" id="IPR028261">
    <property type="entry name" value="DPD_II"/>
</dbReference>
<reference evidence="3" key="1">
    <citation type="submission" date="2019-04" db="EMBL/GenBank/DDBJ databases">
        <title>Evolution of Biomass-Degrading Anaerobic Consortia Revealed by Metagenomics.</title>
        <authorList>
            <person name="Peng X."/>
        </authorList>
    </citation>
    <scope>NUCLEOTIDE SEQUENCE</scope>
    <source>
        <strain evidence="3">SIG551</strain>
    </source>
</reference>
<organism evidence="3 4">
    <name type="scientific">Faecalispora sporosphaeroides</name>
    <dbReference type="NCBI Taxonomy" id="1549"/>
    <lineage>
        <taxon>Bacteria</taxon>
        <taxon>Bacillati</taxon>
        <taxon>Bacillota</taxon>
        <taxon>Clostridia</taxon>
        <taxon>Eubacteriales</taxon>
        <taxon>Oscillospiraceae</taxon>
        <taxon>Faecalispora</taxon>
    </lineage>
</organism>
<name>A0A928Q4U7_9FIRM</name>
<evidence type="ECO:0000259" key="2">
    <source>
        <dbReference type="Pfam" id="PF14691"/>
    </source>
</evidence>
<evidence type="ECO:0000313" key="4">
    <source>
        <dbReference type="Proteomes" id="UP000754750"/>
    </source>
</evidence>
<dbReference type="PANTHER" id="PTHR42783">
    <property type="entry name" value="GLUTAMATE SYNTHASE [NADPH] SMALL CHAIN"/>
    <property type="match status" value="1"/>
</dbReference>
<dbReference type="EMBL" id="SVNY01000003">
    <property type="protein sequence ID" value="MBE6833310.1"/>
    <property type="molecule type" value="Genomic_DNA"/>
</dbReference>
<dbReference type="Gene3D" id="1.10.1060.10">
    <property type="entry name" value="Alpha-helical ferredoxin"/>
    <property type="match status" value="1"/>
</dbReference>
<dbReference type="InterPro" id="IPR036188">
    <property type="entry name" value="FAD/NAD-bd_sf"/>
</dbReference>
<dbReference type="PANTHER" id="PTHR42783:SF3">
    <property type="entry name" value="GLUTAMATE SYNTHASE [NADPH] SMALL CHAIN-RELATED"/>
    <property type="match status" value="1"/>
</dbReference>
<feature type="domain" description="FAD/NAD(P)-binding" evidence="1">
    <location>
        <begin position="125"/>
        <end position="414"/>
    </location>
</feature>
<feature type="domain" description="Dihydroprymidine dehydrogenase" evidence="2">
    <location>
        <begin position="10"/>
        <end position="111"/>
    </location>
</feature>
<protein>
    <submittedName>
        <fullName evidence="3">NAD(P)-dependent oxidoreductase</fullName>
    </submittedName>
</protein>
<dbReference type="SUPFAM" id="SSF51971">
    <property type="entry name" value="Nucleotide-binding domain"/>
    <property type="match status" value="1"/>
</dbReference>
<proteinExistence type="predicted"/>
<dbReference type="GO" id="GO:0051536">
    <property type="term" value="F:iron-sulfur cluster binding"/>
    <property type="evidence" value="ECO:0007669"/>
    <property type="project" value="InterPro"/>
</dbReference>